<proteinExistence type="predicted"/>
<protein>
    <recommendedName>
        <fullName evidence="1">HTH cro/C1-type domain-containing protein</fullName>
    </recommendedName>
</protein>
<dbReference type="InterPro" id="IPR010057">
    <property type="entry name" value="Transcription_activator_Rgg_C"/>
</dbReference>
<dbReference type="GeneID" id="97552408"/>
<evidence type="ECO:0000313" key="3">
    <source>
        <dbReference type="Proteomes" id="UP000076796"/>
    </source>
</evidence>
<dbReference type="Proteomes" id="UP000076796">
    <property type="component" value="Unassembled WGS sequence"/>
</dbReference>
<dbReference type="InterPro" id="IPR053163">
    <property type="entry name" value="HTH-type_regulator_Rgg"/>
</dbReference>
<dbReference type="InterPro" id="IPR010982">
    <property type="entry name" value="Lambda_DNA-bd_dom_sf"/>
</dbReference>
<dbReference type="SMART" id="SM00530">
    <property type="entry name" value="HTH_XRE"/>
    <property type="match status" value="1"/>
</dbReference>
<dbReference type="OrthoDB" id="2360592at2"/>
<reference evidence="2" key="1">
    <citation type="journal article" date="2016" name="Genome Announc.">
        <title>Draft genomes of two strains of Paenibacillus glucanolyticus with capability to degrade lignocellulose.</title>
        <authorList>
            <person name="Mathews S.L."/>
            <person name="Pawlak J."/>
            <person name="Grunden A.M."/>
        </authorList>
    </citation>
    <scope>NUCLEOTIDE SEQUENCE [LARGE SCALE GENOMIC DNA]</scope>
    <source>
        <strain evidence="2">SLM1</strain>
    </source>
</reference>
<dbReference type="SUPFAM" id="SSF47413">
    <property type="entry name" value="lambda repressor-like DNA-binding domains"/>
    <property type="match status" value="1"/>
</dbReference>
<dbReference type="NCBIfam" id="TIGR01716">
    <property type="entry name" value="RGG_Cterm"/>
    <property type="match status" value="1"/>
</dbReference>
<dbReference type="Pfam" id="PF21259">
    <property type="entry name" value="Rgg_C"/>
    <property type="match status" value="1"/>
</dbReference>
<feature type="domain" description="HTH cro/C1-type" evidence="1">
    <location>
        <begin position="7"/>
        <end position="60"/>
    </location>
</feature>
<dbReference type="PANTHER" id="PTHR37038">
    <property type="entry name" value="TRANSCRIPTIONAL REGULATOR-RELATED"/>
    <property type="match status" value="1"/>
</dbReference>
<dbReference type="Gene3D" id="1.25.40.400">
    <property type="match status" value="1"/>
</dbReference>
<evidence type="ECO:0000313" key="2">
    <source>
        <dbReference type="EMBL" id="KZS46182.1"/>
    </source>
</evidence>
<dbReference type="PROSITE" id="PS50943">
    <property type="entry name" value="HTH_CROC1"/>
    <property type="match status" value="1"/>
</dbReference>
<name>A0A163IUZ6_9BACL</name>
<dbReference type="AlphaFoldDB" id="A0A163IUZ6"/>
<sequence>MKAGALLKKLRVERNISQSTLSCGISSRTTLASYEKQTNDIPLGNLLLYLDRMNVRLDEFQYFLGLELTEKHTLSAQLFEDYYSNRTIHDKRLSEILQLYKNTNDLYYLSLYMGIKGAIIKTSGKAIDDFLKTHEQYICMLKKHIGVIENWSAFELSILINCLYIFDDDFILSVSKRLIRDLNGYSQIRLFEKALFTFFINATTHYLSLGKHKLAQNFVDQLKQHAKLSTQLYEKTILLFFQGILKYNSSKRIEGENDVKQAIQIFKTVADDKKAEQMERFFKDVRTTKESDND</sequence>
<dbReference type="InterPro" id="IPR001387">
    <property type="entry name" value="Cro/C1-type_HTH"/>
</dbReference>
<comment type="caution">
    <text evidence="2">The sequence shown here is derived from an EMBL/GenBank/DDBJ whole genome shotgun (WGS) entry which is preliminary data.</text>
</comment>
<dbReference type="GO" id="GO:0003677">
    <property type="term" value="F:DNA binding"/>
    <property type="evidence" value="ECO:0007669"/>
    <property type="project" value="InterPro"/>
</dbReference>
<evidence type="ECO:0000259" key="1">
    <source>
        <dbReference type="PROSITE" id="PS50943"/>
    </source>
</evidence>
<dbReference type="CDD" id="cd00093">
    <property type="entry name" value="HTH_XRE"/>
    <property type="match status" value="1"/>
</dbReference>
<dbReference type="EMBL" id="LWMH01000001">
    <property type="protein sequence ID" value="KZS46182.1"/>
    <property type="molecule type" value="Genomic_DNA"/>
</dbReference>
<dbReference type="Gene3D" id="1.10.260.40">
    <property type="entry name" value="lambda repressor-like DNA-binding domains"/>
    <property type="match status" value="1"/>
</dbReference>
<organism evidence="2 3">
    <name type="scientific">Paenibacillus glucanolyticus</name>
    <dbReference type="NCBI Taxonomy" id="59843"/>
    <lineage>
        <taxon>Bacteria</taxon>
        <taxon>Bacillati</taxon>
        <taxon>Bacillota</taxon>
        <taxon>Bacilli</taxon>
        <taxon>Bacillales</taxon>
        <taxon>Paenibacillaceae</taxon>
        <taxon>Paenibacillus</taxon>
    </lineage>
</organism>
<gene>
    <name evidence="2" type="ORF">AWU65_09710</name>
</gene>
<accession>A0A163IUZ6</accession>
<keyword evidence="3" id="KW-1185">Reference proteome</keyword>
<dbReference type="RefSeq" id="WP_063478208.1">
    <property type="nucleotide sequence ID" value="NZ_CP147845.1"/>
</dbReference>